<keyword evidence="2" id="KW-1185">Reference proteome</keyword>
<name>A0A0P1B3T1_PLAHL</name>
<dbReference type="GeneID" id="36402249"/>
<dbReference type="EMBL" id="CCYD01003055">
    <property type="protein sequence ID" value="CEG49430.1"/>
    <property type="molecule type" value="Genomic_DNA"/>
</dbReference>
<protein>
    <submittedName>
        <fullName evidence="1">Uncharacterized protein</fullName>
    </submittedName>
</protein>
<reference evidence="2" key="1">
    <citation type="submission" date="2014-09" db="EMBL/GenBank/DDBJ databases">
        <authorList>
            <person name="Sharma Rahul"/>
            <person name="Thines Marco"/>
        </authorList>
    </citation>
    <scope>NUCLEOTIDE SEQUENCE [LARGE SCALE GENOMIC DNA]</scope>
</reference>
<organism evidence="1 2">
    <name type="scientific">Plasmopara halstedii</name>
    <name type="common">Downy mildew of sunflower</name>
    <dbReference type="NCBI Taxonomy" id="4781"/>
    <lineage>
        <taxon>Eukaryota</taxon>
        <taxon>Sar</taxon>
        <taxon>Stramenopiles</taxon>
        <taxon>Oomycota</taxon>
        <taxon>Peronosporomycetes</taxon>
        <taxon>Peronosporales</taxon>
        <taxon>Peronosporaceae</taxon>
        <taxon>Plasmopara</taxon>
    </lineage>
</organism>
<dbReference type="AlphaFoldDB" id="A0A0P1B3T1"/>
<evidence type="ECO:0000313" key="1">
    <source>
        <dbReference type="EMBL" id="CEG49430.1"/>
    </source>
</evidence>
<dbReference type="Proteomes" id="UP000054928">
    <property type="component" value="Unassembled WGS sequence"/>
</dbReference>
<dbReference type="RefSeq" id="XP_024585799.1">
    <property type="nucleotide sequence ID" value="XM_024720618.1"/>
</dbReference>
<dbReference type="OrthoDB" id="128115at2759"/>
<evidence type="ECO:0000313" key="2">
    <source>
        <dbReference type="Proteomes" id="UP000054928"/>
    </source>
</evidence>
<sequence length="296" mass="34419">MKKDLNTERTPINFRRVRKRASSNSFSNVRPDSKRPAINYQERINQIPIYIIDPTEEDPQNLYKIFGVDGEVVSRTTGKKVTIPKNIAWGKSCAKIWKTLRDVIDDRQVRPPSEMNSYYRKGFIEKHSLKGRGLRGAGVNHTKNLRDAVGASKMEYRVLGSKFIRLPDLHNNVLNIKHNNRTSAKNQFKMSDEMTKLVSELVFEGNINQKLYETLDHSEKIKFFKLLKLTHLYYSNKSILEDPNNRLIQEFNKLRGEVALGNDNPELIKELKNLLIDMHELKLINTLDFRVAMLHL</sequence>
<proteinExistence type="predicted"/>
<accession>A0A0P1B3T1</accession>